<organism evidence="13">
    <name type="scientific">Octopus bimaculoides</name>
    <name type="common">California two-spotted octopus</name>
    <dbReference type="NCBI Taxonomy" id="37653"/>
    <lineage>
        <taxon>Eukaryota</taxon>
        <taxon>Metazoa</taxon>
        <taxon>Spiralia</taxon>
        <taxon>Lophotrochozoa</taxon>
        <taxon>Mollusca</taxon>
        <taxon>Cephalopoda</taxon>
        <taxon>Coleoidea</taxon>
        <taxon>Octopodiformes</taxon>
        <taxon>Octopoda</taxon>
        <taxon>Incirrata</taxon>
        <taxon>Octopodidae</taxon>
        <taxon>Octopus</taxon>
    </lineage>
</organism>
<name>A0A0L8I202_OCTBM</name>
<dbReference type="STRING" id="37653.A0A0L8I202"/>
<gene>
    <name evidence="13" type="ORF">OCBIM_22039638mg</name>
</gene>
<dbReference type="PANTHER" id="PTHR11886">
    <property type="entry name" value="DYNEIN LIGHT CHAIN"/>
    <property type="match status" value="1"/>
</dbReference>
<dbReference type="GO" id="GO:0007017">
    <property type="term" value="P:microtubule-based process"/>
    <property type="evidence" value="ECO:0007669"/>
    <property type="project" value="InterPro"/>
</dbReference>
<dbReference type="Pfam" id="PF01221">
    <property type="entry name" value="Dynein_light"/>
    <property type="match status" value="1"/>
</dbReference>
<comment type="function">
    <text evidence="11">Force generating protein of respiratory cilia. Produces force towards the minus ends of microtubules. Dynein has ATPase activity.</text>
</comment>
<protein>
    <recommendedName>
        <fullName evidence="12">Dynein light chain</fullName>
    </recommendedName>
</protein>
<keyword evidence="7" id="KW-0969">Cilium</keyword>
<evidence type="ECO:0000256" key="2">
    <source>
        <dbReference type="ARBA" id="ARBA00010156"/>
    </source>
</evidence>
<evidence type="ECO:0000256" key="5">
    <source>
        <dbReference type="ARBA" id="ARBA00022701"/>
    </source>
</evidence>
<keyword evidence="10" id="KW-0966">Cell projection</keyword>
<evidence type="ECO:0000256" key="8">
    <source>
        <dbReference type="ARBA" id="ARBA00023175"/>
    </source>
</evidence>
<dbReference type="EMBL" id="KQ416810">
    <property type="protein sequence ID" value="KOF95101.1"/>
    <property type="molecule type" value="Genomic_DNA"/>
</dbReference>
<comment type="similarity">
    <text evidence="2 12">Belongs to the dynein light chain family.</text>
</comment>
<evidence type="ECO:0000256" key="9">
    <source>
        <dbReference type="ARBA" id="ARBA00023212"/>
    </source>
</evidence>
<keyword evidence="4 12" id="KW-0963">Cytoplasm</keyword>
<dbReference type="SMART" id="SM01375">
    <property type="entry name" value="Dynein_light"/>
    <property type="match status" value="1"/>
</dbReference>
<dbReference type="InterPro" id="IPR037177">
    <property type="entry name" value="DLC_sf"/>
</dbReference>
<dbReference type="AlphaFoldDB" id="A0A0L8I202"/>
<evidence type="ECO:0000256" key="1">
    <source>
        <dbReference type="ARBA" id="ARBA00004430"/>
    </source>
</evidence>
<keyword evidence="9 12" id="KW-0206">Cytoskeleton</keyword>
<evidence type="ECO:0000256" key="6">
    <source>
        <dbReference type="ARBA" id="ARBA00023017"/>
    </source>
</evidence>
<dbReference type="GO" id="GO:0030286">
    <property type="term" value="C:dynein complex"/>
    <property type="evidence" value="ECO:0007669"/>
    <property type="project" value="UniProtKB-KW"/>
</dbReference>
<evidence type="ECO:0000256" key="4">
    <source>
        <dbReference type="ARBA" id="ARBA00022490"/>
    </source>
</evidence>
<comment type="subcellular location">
    <subcellularLocation>
        <location evidence="1">Cytoplasm</location>
        <location evidence="1">Cytoskeleton</location>
        <location evidence="1">Cilium axoneme</location>
    </subcellularLocation>
</comment>
<keyword evidence="6 12" id="KW-0243">Dynein</keyword>
<dbReference type="SUPFAM" id="SSF54648">
    <property type="entry name" value="DLC"/>
    <property type="match status" value="1"/>
</dbReference>
<evidence type="ECO:0000256" key="12">
    <source>
        <dbReference type="RuleBase" id="RU365010"/>
    </source>
</evidence>
<accession>A0A0L8I202</accession>
<evidence type="ECO:0000256" key="7">
    <source>
        <dbReference type="ARBA" id="ARBA00023069"/>
    </source>
</evidence>
<dbReference type="FunFam" id="3.30.740.10:FF:000002">
    <property type="entry name" value="Dynein light chain"/>
    <property type="match status" value="1"/>
</dbReference>
<dbReference type="Gene3D" id="3.30.740.10">
    <property type="entry name" value="Protein Inhibitor Of Neuronal Nitric Oxide Synthase"/>
    <property type="match status" value="1"/>
</dbReference>
<evidence type="ECO:0000256" key="3">
    <source>
        <dbReference type="ARBA" id="ARBA00011655"/>
    </source>
</evidence>
<sequence length="104" mass="11878">MAETTEKKEAEQKAALPGYALVKYSDMVPEMKTETLELVIVACEKFVDNNELAARSIKEAMDKKFKGRWHVVVGEGFGFEITYELHKLLYLFFGGNLAILIWNM</sequence>
<keyword evidence="8 12" id="KW-0505">Motor protein</keyword>
<keyword evidence="5 12" id="KW-0493">Microtubule</keyword>
<dbReference type="CDD" id="cd21453">
    <property type="entry name" value="DLC-like_DNAL4"/>
    <property type="match status" value="1"/>
</dbReference>
<reference evidence="13" key="1">
    <citation type="submission" date="2015-07" db="EMBL/GenBank/DDBJ databases">
        <title>MeaNS - Measles Nucleotide Surveillance Program.</title>
        <authorList>
            <person name="Tran T."/>
            <person name="Druce J."/>
        </authorList>
    </citation>
    <scope>NUCLEOTIDE SEQUENCE</scope>
    <source>
        <strain evidence="13">UCB-OBI-ISO-001</strain>
        <tissue evidence="13">Gonad</tissue>
    </source>
</reference>
<dbReference type="EMBL" id="KQ416810">
    <property type="protein sequence ID" value="KOF95100.1"/>
    <property type="molecule type" value="Genomic_DNA"/>
</dbReference>
<dbReference type="OrthoDB" id="6506078at2759"/>
<evidence type="ECO:0000313" key="13">
    <source>
        <dbReference type="EMBL" id="KOF95100.1"/>
    </source>
</evidence>
<dbReference type="InterPro" id="IPR001372">
    <property type="entry name" value="Dynein_light_chain_typ-1/2"/>
</dbReference>
<evidence type="ECO:0000256" key="11">
    <source>
        <dbReference type="ARBA" id="ARBA00057688"/>
    </source>
</evidence>
<proteinExistence type="inferred from homology"/>
<evidence type="ECO:0000256" key="10">
    <source>
        <dbReference type="ARBA" id="ARBA00023273"/>
    </source>
</evidence>
<dbReference type="GO" id="GO:0005930">
    <property type="term" value="C:axoneme"/>
    <property type="evidence" value="ECO:0007669"/>
    <property type="project" value="UniProtKB-SubCell"/>
</dbReference>
<comment type="subunit">
    <text evidence="3">Consists of at least two heavy chains and a number of intermediate and light chains.</text>
</comment>
<dbReference type="PANTHER" id="PTHR11886:SF2">
    <property type="entry name" value="DYNEIN AXONEMAL LIGHT CHAIN 4"/>
    <property type="match status" value="1"/>
</dbReference>
<dbReference type="GO" id="GO:0005874">
    <property type="term" value="C:microtubule"/>
    <property type="evidence" value="ECO:0007669"/>
    <property type="project" value="UniProtKB-KW"/>
</dbReference>